<dbReference type="AlphaFoldDB" id="A0AA88EA03"/>
<dbReference type="PANTHER" id="PTHR34836:SF1">
    <property type="entry name" value="OS09G0428600 PROTEIN"/>
    <property type="match status" value="1"/>
</dbReference>
<dbReference type="PANTHER" id="PTHR34836">
    <property type="entry name" value="OS06G0188250 PROTEIN"/>
    <property type="match status" value="1"/>
</dbReference>
<sequence length="77" mass="8615">MLVKYRALSKSSQPPEVERVGVILDMQSPVGSIARDYISMEISYFYSKHSNFRTRLVLSWRDSGNDTVAAALTGSDD</sequence>
<evidence type="ECO:0000313" key="2">
    <source>
        <dbReference type="Proteomes" id="UP001187192"/>
    </source>
</evidence>
<accession>A0AA88EA03</accession>
<organism evidence="1 2">
    <name type="scientific">Ficus carica</name>
    <name type="common">Common fig</name>
    <dbReference type="NCBI Taxonomy" id="3494"/>
    <lineage>
        <taxon>Eukaryota</taxon>
        <taxon>Viridiplantae</taxon>
        <taxon>Streptophyta</taxon>
        <taxon>Embryophyta</taxon>
        <taxon>Tracheophyta</taxon>
        <taxon>Spermatophyta</taxon>
        <taxon>Magnoliopsida</taxon>
        <taxon>eudicotyledons</taxon>
        <taxon>Gunneridae</taxon>
        <taxon>Pentapetalae</taxon>
        <taxon>rosids</taxon>
        <taxon>fabids</taxon>
        <taxon>Rosales</taxon>
        <taxon>Moraceae</taxon>
        <taxon>Ficeae</taxon>
        <taxon>Ficus</taxon>
    </lineage>
</organism>
<dbReference type="EMBL" id="BTGU01001146">
    <property type="protein sequence ID" value="GMN70433.1"/>
    <property type="molecule type" value="Genomic_DNA"/>
</dbReference>
<protein>
    <submittedName>
        <fullName evidence="1">Uncharacterized protein</fullName>
    </submittedName>
</protein>
<proteinExistence type="predicted"/>
<dbReference type="InterPro" id="IPR015683">
    <property type="entry name" value="Ionotropic_Glu_rcpt"/>
</dbReference>
<keyword evidence="2" id="KW-1185">Reference proteome</keyword>
<dbReference type="Proteomes" id="UP001187192">
    <property type="component" value="Unassembled WGS sequence"/>
</dbReference>
<comment type="caution">
    <text evidence="1">The sequence shown here is derived from an EMBL/GenBank/DDBJ whole genome shotgun (WGS) entry which is preliminary data.</text>
</comment>
<evidence type="ECO:0000313" key="1">
    <source>
        <dbReference type="EMBL" id="GMN70433.1"/>
    </source>
</evidence>
<gene>
    <name evidence="1" type="ORF">TIFTF001_039478</name>
</gene>
<reference evidence="1" key="1">
    <citation type="submission" date="2023-07" db="EMBL/GenBank/DDBJ databases">
        <title>draft genome sequence of fig (Ficus carica).</title>
        <authorList>
            <person name="Takahashi T."/>
            <person name="Nishimura K."/>
        </authorList>
    </citation>
    <scope>NUCLEOTIDE SEQUENCE</scope>
</reference>
<name>A0AA88EA03_FICCA</name>